<feature type="compositionally biased region" description="Gly residues" evidence="1">
    <location>
        <begin position="89"/>
        <end position="111"/>
    </location>
</feature>
<dbReference type="KEGG" id="tab:CIG75_16200"/>
<evidence type="ECO:0000313" key="3">
    <source>
        <dbReference type="EMBL" id="ASS76337.1"/>
    </source>
</evidence>
<dbReference type="PROSITE" id="PS50126">
    <property type="entry name" value="S1"/>
    <property type="match status" value="1"/>
</dbReference>
<dbReference type="GO" id="GO:0003735">
    <property type="term" value="F:structural constituent of ribosome"/>
    <property type="evidence" value="ECO:0007669"/>
    <property type="project" value="TreeGrafter"/>
</dbReference>
<evidence type="ECO:0000313" key="4">
    <source>
        <dbReference type="Proteomes" id="UP000214688"/>
    </source>
</evidence>
<dbReference type="PANTHER" id="PTHR10724">
    <property type="entry name" value="30S RIBOSOMAL PROTEIN S1"/>
    <property type="match status" value="1"/>
</dbReference>
<evidence type="ECO:0000256" key="1">
    <source>
        <dbReference type="SAM" id="MobiDB-lite"/>
    </source>
</evidence>
<reference evidence="3 4" key="1">
    <citation type="journal article" date="2015" name="Int. J. Syst. Evol. Microbiol.">
        <title>Tumebacillus algifaecis sp. nov., isolated from decomposing algal scum.</title>
        <authorList>
            <person name="Wu Y.F."/>
            <person name="Zhang B."/>
            <person name="Xing P."/>
            <person name="Wu Q.L."/>
            <person name="Liu S.J."/>
        </authorList>
    </citation>
    <scope>NUCLEOTIDE SEQUENCE [LARGE SCALE GENOMIC DNA]</scope>
    <source>
        <strain evidence="3 4">THMBR28</strain>
    </source>
</reference>
<dbReference type="GO" id="GO:0005737">
    <property type="term" value="C:cytoplasm"/>
    <property type="evidence" value="ECO:0007669"/>
    <property type="project" value="UniProtKB-ARBA"/>
</dbReference>
<dbReference type="GO" id="GO:0006412">
    <property type="term" value="P:translation"/>
    <property type="evidence" value="ECO:0007669"/>
    <property type="project" value="TreeGrafter"/>
</dbReference>
<evidence type="ECO:0000259" key="2">
    <source>
        <dbReference type="PROSITE" id="PS50126"/>
    </source>
</evidence>
<dbReference type="FunFam" id="2.40.50.140:FF:000051">
    <property type="entry name" value="RNA-binding transcriptional accessory protein"/>
    <property type="match status" value="1"/>
</dbReference>
<organism evidence="3 4">
    <name type="scientific">Tumebacillus algifaecis</name>
    <dbReference type="NCBI Taxonomy" id="1214604"/>
    <lineage>
        <taxon>Bacteria</taxon>
        <taxon>Bacillati</taxon>
        <taxon>Bacillota</taxon>
        <taxon>Bacilli</taxon>
        <taxon>Bacillales</taxon>
        <taxon>Alicyclobacillaceae</taxon>
        <taxon>Tumebacillus</taxon>
    </lineage>
</organism>
<dbReference type="EMBL" id="CP022657">
    <property type="protein sequence ID" value="ASS76337.1"/>
    <property type="molecule type" value="Genomic_DNA"/>
</dbReference>
<gene>
    <name evidence="3" type="ORF">CIG75_16200</name>
</gene>
<dbReference type="Gene3D" id="2.40.50.140">
    <property type="entry name" value="Nucleic acid-binding proteins"/>
    <property type="match status" value="1"/>
</dbReference>
<dbReference type="InterPro" id="IPR050437">
    <property type="entry name" value="Ribos_protein_bS1-like"/>
</dbReference>
<dbReference type="RefSeq" id="WP_094237570.1">
    <property type="nucleotide sequence ID" value="NZ_CP022657.1"/>
</dbReference>
<proteinExistence type="predicted"/>
<dbReference type="SMART" id="SM00316">
    <property type="entry name" value="S1"/>
    <property type="match status" value="1"/>
</dbReference>
<keyword evidence="4" id="KW-1185">Reference proteome</keyword>
<feature type="compositionally biased region" description="Polar residues" evidence="1">
    <location>
        <begin position="119"/>
        <end position="130"/>
    </location>
</feature>
<protein>
    <recommendedName>
        <fullName evidence="2">S1 motif domain-containing protein</fullName>
    </recommendedName>
</protein>
<dbReference type="InterPro" id="IPR012340">
    <property type="entry name" value="NA-bd_OB-fold"/>
</dbReference>
<feature type="region of interest" description="Disordered" evidence="1">
    <location>
        <begin position="71"/>
        <end position="130"/>
    </location>
</feature>
<dbReference type="SUPFAM" id="SSF50249">
    <property type="entry name" value="Nucleic acid-binding proteins"/>
    <property type="match status" value="1"/>
</dbReference>
<dbReference type="Pfam" id="PF00575">
    <property type="entry name" value="S1"/>
    <property type="match status" value="1"/>
</dbReference>
<name>A0A223D4F7_9BACL</name>
<dbReference type="AlphaFoldDB" id="A0A223D4F7"/>
<accession>A0A223D4F7</accession>
<dbReference type="InterPro" id="IPR003029">
    <property type="entry name" value="S1_domain"/>
</dbReference>
<feature type="domain" description="S1 motif" evidence="2">
    <location>
        <begin position="6"/>
        <end position="74"/>
    </location>
</feature>
<dbReference type="GO" id="GO:0003729">
    <property type="term" value="F:mRNA binding"/>
    <property type="evidence" value="ECO:0007669"/>
    <property type="project" value="UniProtKB-ARBA"/>
</dbReference>
<feature type="compositionally biased region" description="Basic and acidic residues" evidence="1">
    <location>
        <begin position="76"/>
        <end position="87"/>
    </location>
</feature>
<sequence>MSIEVGSVVEGKVTGIKSFGAFVELAEGKTGLVHISQVSHTFINDINDVLNVGDVVQVKVLNVEDTGKISLSIKETQPKPEGSDRPRRGGNGGGRSNNAKGGGNKGGGARKAGGPATTIAHSDASTEPFNTMADQLKEWVKKAGL</sequence>
<dbReference type="CDD" id="cd05692">
    <property type="entry name" value="S1_RPS1_repeat_hs4"/>
    <property type="match status" value="1"/>
</dbReference>
<dbReference type="OrthoDB" id="9810507at2"/>
<dbReference type="Proteomes" id="UP000214688">
    <property type="component" value="Chromosome"/>
</dbReference>